<dbReference type="EMBL" id="JAACJJ010000015">
    <property type="protein sequence ID" value="KAF5325219.1"/>
    <property type="molecule type" value="Genomic_DNA"/>
</dbReference>
<proteinExistence type="predicted"/>
<feature type="region of interest" description="Disordered" evidence="1">
    <location>
        <begin position="154"/>
        <end position="180"/>
    </location>
</feature>
<feature type="signal peptide" evidence="2">
    <location>
        <begin position="1"/>
        <end position="23"/>
    </location>
</feature>
<evidence type="ECO:0000256" key="1">
    <source>
        <dbReference type="SAM" id="MobiDB-lite"/>
    </source>
</evidence>
<accession>A0A8H5BKS0</accession>
<protein>
    <recommendedName>
        <fullName evidence="5">Secreted protein</fullName>
    </recommendedName>
</protein>
<evidence type="ECO:0000313" key="4">
    <source>
        <dbReference type="Proteomes" id="UP000567179"/>
    </source>
</evidence>
<sequence>MHFYRLFAAVVTYVALLAQTIHAYPVPARFEPTDVVTRDVFDLQFADLTVRYSHPLLREEIVGRDWKADWKKHIPWRKKDAAPKKVHIMVKTEVMQHYDSLPHQHVQHPHIPKVDGKYHRVQMNGGGPRPQNQHYGIAITTDEPAIAKPVPIWSAKPLPPLPQGEPNTRKSLPPIPHGNS</sequence>
<reference evidence="3 4" key="1">
    <citation type="journal article" date="2020" name="ISME J.">
        <title>Uncovering the hidden diversity of litter-decomposition mechanisms in mushroom-forming fungi.</title>
        <authorList>
            <person name="Floudas D."/>
            <person name="Bentzer J."/>
            <person name="Ahren D."/>
            <person name="Johansson T."/>
            <person name="Persson P."/>
            <person name="Tunlid A."/>
        </authorList>
    </citation>
    <scope>NUCLEOTIDE SEQUENCE [LARGE SCALE GENOMIC DNA]</scope>
    <source>
        <strain evidence="3 4">CBS 101986</strain>
    </source>
</reference>
<evidence type="ECO:0000256" key="2">
    <source>
        <dbReference type="SAM" id="SignalP"/>
    </source>
</evidence>
<comment type="caution">
    <text evidence="3">The sequence shown here is derived from an EMBL/GenBank/DDBJ whole genome shotgun (WGS) entry which is preliminary data.</text>
</comment>
<dbReference type="Proteomes" id="UP000567179">
    <property type="component" value="Unassembled WGS sequence"/>
</dbReference>
<keyword evidence="2" id="KW-0732">Signal</keyword>
<name>A0A8H5BKS0_9AGAR</name>
<evidence type="ECO:0000313" key="3">
    <source>
        <dbReference type="EMBL" id="KAF5325219.1"/>
    </source>
</evidence>
<keyword evidence="4" id="KW-1185">Reference proteome</keyword>
<gene>
    <name evidence="3" type="ORF">D9619_009719</name>
</gene>
<dbReference type="AlphaFoldDB" id="A0A8H5BKS0"/>
<feature type="chain" id="PRO_5033989640" description="Secreted protein" evidence="2">
    <location>
        <begin position="24"/>
        <end position="180"/>
    </location>
</feature>
<evidence type="ECO:0008006" key="5">
    <source>
        <dbReference type="Google" id="ProtNLM"/>
    </source>
</evidence>
<organism evidence="3 4">
    <name type="scientific">Psilocybe cf. subviscida</name>
    <dbReference type="NCBI Taxonomy" id="2480587"/>
    <lineage>
        <taxon>Eukaryota</taxon>
        <taxon>Fungi</taxon>
        <taxon>Dikarya</taxon>
        <taxon>Basidiomycota</taxon>
        <taxon>Agaricomycotina</taxon>
        <taxon>Agaricomycetes</taxon>
        <taxon>Agaricomycetidae</taxon>
        <taxon>Agaricales</taxon>
        <taxon>Agaricineae</taxon>
        <taxon>Strophariaceae</taxon>
        <taxon>Psilocybe</taxon>
    </lineage>
</organism>